<keyword evidence="1" id="KW-0812">Transmembrane</keyword>
<name>A0A6B3C922_9ACTN</name>
<organism evidence="2">
    <name type="scientific">Streptomyces sp. SID12501</name>
    <dbReference type="NCBI Taxonomy" id="2706042"/>
    <lineage>
        <taxon>Bacteria</taxon>
        <taxon>Bacillati</taxon>
        <taxon>Actinomycetota</taxon>
        <taxon>Actinomycetes</taxon>
        <taxon>Kitasatosporales</taxon>
        <taxon>Streptomycetaceae</taxon>
        <taxon>Streptomyces</taxon>
    </lineage>
</organism>
<feature type="non-terminal residue" evidence="2">
    <location>
        <position position="1"/>
    </location>
</feature>
<accession>A0A6B3C922</accession>
<protein>
    <recommendedName>
        <fullName evidence="3">Amino acid permease</fullName>
    </recommendedName>
</protein>
<proteinExistence type="predicted"/>
<keyword evidence="1" id="KW-1133">Transmembrane helix</keyword>
<dbReference type="AlphaFoldDB" id="A0A6B3C922"/>
<keyword evidence="1" id="KW-0472">Membrane</keyword>
<evidence type="ECO:0000256" key="1">
    <source>
        <dbReference type="SAM" id="Phobius"/>
    </source>
</evidence>
<evidence type="ECO:0008006" key="3">
    <source>
        <dbReference type="Google" id="ProtNLM"/>
    </source>
</evidence>
<dbReference type="EMBL" id="JAAGLU010000328">
    <property type="protein sequence ID" value="NEC92934.1"/>
    <property type="molecule type" value="Genomic_DNA"/>
</dbReference>
<feature type="transmembrane region" description="Helical" evidence="1">
    <location>
        <begin position="46"/>
        <end position="63"/>
    </location>
</feature>
<sequence length="84" mass="8697">LLHASVVGWFVVRRAGGPPNWWKHLVVPVLGALVTVAVIVEASWEAQVVGAVWLAVGLGVLVAQRGRRTPERSDGPGTGVGPGG</sequence>
<reference evidence="2" key="1">
    <citation type="submission" date="2020-01" db="EMBL/GenBank/DDBJ databases">
        <title>Insect and environment-associated Actinomycetes.</title>
        <authorList>
            <person name="Currrie C."/>
            <person name="Chevrette M."/>
            <person name="Carlson C."/>
            <person name="Stubbendieck R."/>
            <person name="Wendt-Pienkowski E."/>
        </authorList>
    </citation>
    <scope>NUCLEOTIDE SEQUENCE</scope>
    <source>
        <strain evidence="2">SID12501</strain>
    </source>
</reference>
<evidence type="ECO:0000313" key="2">
    <source>
        <dbReference type="EMBL" id="NEC92934.1"/>
    </source>
</evidence>
<feature type="transmembrane region" description="Helical" evidence="1">
    <location>
        <begin position="21"/>
        <end position="40"/>
    </location>
</feature>
<gene>
    <name evidence="2" type="ORF">G3I71_46045</name>
</gene>
<comment type="caution">
    <text evidence="2">The sequence shown here is derived from an EMBL/GenBank/DDBJ whole genome shotgun (WGS) entry which is preliminary data.</text>
</comment>